<comment type="caution">
    <text evidence="7">The sequence shown here is derived from an EMBL/GenBank/DDBJ whole genome shotgun (WGS) entry which is preliminary data.</text>
</comment>
<evidence type="ECO:0000256" key="2">
    <source>
        <dbReference type="ARBA" id="ARBA00023015"/>
    </source>
</evidence>
<organism evidence="7 8">
    <name type="scientific">Prunus yedoensis var. nudiflora</name>
    <dbReference type="NCBI Taxonomy" id="2094558"/>
    <lineage>
        <taxon>Eukaryota</taxon>
        <taxon>Viridiplantae</taxon>
        <taxon>Streptophyta</taxon>
        <taxon>Embryophyta</taxon>
        <taxon>Tracheophyta</taxon>
        <taxon>Spermatophyta</taxon>
        <taxon>Magnoliopsida</taxon>
        <taxon>eudicotyledons</taxon>
        <taxon>Gunneridae</taxon>
        <taxon>Pentapetalae</taxon>
        <taxon>rosids</taxon>
        <taxon>fabids</taxon>
        <taxon>Rosales</taxon>
        <taxon>Rosaceae</taxon>
        <taxon>Amygdaloideae</taxon>
        <taxon>Amygdaleae</taxon>
        <taxon>Prunus</taxon>
    </lineage>
</organism>
<keyword evidence="3" id="KW-0238">DNA-binding</keyword>
<evidence type="ECO:0000256" key="1">
    <source>
        <dbReference type="ARBA" id="ARBA00004123"/>
    </source>
</evidence>
<keyword evidence="4" id="KW-0804">Transcription</keyword>
<dbReference type="Pfam" id="PF02365">
    <property type="entry name" value="NAM"/>
    <property type="match status" value="1"/>
</dbReference>
<dbReference type="InterPro" id="IPR036093">
    <property type="entry name" value="NAC_dom_sf"/>
</dbReference>
<accession>A0A314XQ77</accession>
<evidence type="ECO:0000256" key="4">
    <source>
        <dbReference type="ARBA" id="ARBA00023163"/>
    </source>
</evidence>
<keyword evidence="8" id="KW-1185">Reference proteome</keyword>
<dbReference type="PROSITE" id="PS51005">
    <property type="entry name" value="NAC"/>
    <property type="match status" value="1"/>
</dbReference>
<dbReference type="InterPro" id="IPR003441">
    <property type="entry name" value="NAC-dom"/>
</dbReference>
<dbReference type="AlphaFoldDB" id="A0A314XQ77"/>
<dbReference type="STRING" id="2094558.A0A314XQ77"/>
<dbReference type="Gene3D" id="2.170.150.80">
    <property type="entry name" value="NAC domain"/>
    <property type="match status" value="1"/>
</dbReference>
<dbReference type="GO" id="GO:0003677">
    <property type="term" value="F:DNA binding"/>
    <property type="evidence" value="ECO:0007669"/>
    <property type="project" value="UniProtKB-KW"/>
</dbReference>
<dbReference type="GO" id="GO:0005634">
    <property type="term" value="C:nucleus"/>
    <property type="evidence" value="ECO:0007669"/>
    <property type="project" value="UniProtKB-SubCell"/>
</dbReference>
<gene>
    <name evidence="7" type="ORF">Pyn_02288</name>
</gene>
<comment type="subcellular location">
    <subcellularLocation>
        <location evidence="1">Nucleus</location>
    </subcellularLocation>
</comment>
<evidence type="ECO:0000313" key="8">
    <source>
        <dbReference type="Proteomes" id="UP000250321"/>
    </source>
</evidence>
<dbReference type="PANTHER" id="PTHR31989">
    <property type="entry name" value="NAC DOMAIN-CONTAINING PROTEIN 82-RELATED"/>
    <property type="match status" value="1"/>
</dbReference>
<dbReference type="EMBL" id="PJQY01002133">
    <property type="protein sequence ID" value="PQP96202.1"/>
    <property type="molecule type" value="Genomic_DNA"/>
</dbReference>
<dbReference type="GO" id="GO:0006355">
    <property type="term" value="P:regulation of DNA-templated transcription"/>
    <property type="evidence" value="ECO:0007669"/>
    <property type="project" value="InterPro"/>
</dbReference>
<sequence length="331" mass="37747">MTNYSGNRLVGFRFHPTDQELISYFLYKKAIAKEPLLASYSNIVHDFNLLGETEPWVVWDIFGGPDLIDEDLYFFSELKNLSPKGSRIKRKIEAGGTWSEAFSKKVYDETTGNPIGRKRNLRYENEGCEHHGKWLLEEYSLVDQETQKIVLCRLKKNNRVWNKINNSTQELKEKPSNKKARKGLGSPWIKIEDEEPHRTSGQSSVYNNLDQELIIDTNYNAISNNICGDNQDNMLMTSDFASDPVSFDYGGLTDEEYVFDVNELLATVEPQPLSMELPQMAETLEPLLSSGLGDDRAVEAWNSSGLENVYATNEETTSHIGSTIKKYFENL</sequence>
<proteinExistence type="predicted"/>
<keyword evidence="2" id="KW-0805">Transcription regulation</keyword>
<evidence type="ECO:0000256" key="5">
    <source>
        <dbReference type="ARBA" id="ARBA00023242"/>
    </source>
</evidence>
<evidence type="ECO:0000256" key="3">
    <source>
        <dbReference type="ARBA" id="ARBA00023125"/>
    </source>
</evidence>
<keyword evidence="5" id="KW-0539">Nucleus</keyword>
<feature type="domain" description="NAC" evidence="6">
    <location>
        <begin position="8"/>
        <end position="157"/>
    </location>
</feature>
<dbReference type="OrthoDB" id="1163636at2759"/>
<dbReference type="Proteomes" id="UP000250321">
    <property type="component" value="Unassembled WGS sequence"/>
</dbReference>
<protein>
    <submittedName>
        <fullName evidence="7">NAC domain-containing protein 41-like</fullName>
    </submittedName>
</protein>
<reference evidence="7 8" key="1">
    <citation type="submission" date="2018-02" db="EMBL/GenBank/DDBJ databases">
        <title>Draft genome of wild Prunus yedoensis var. nudiflora.</title>
        <authorList>
            <person name="Baek S."/>
            <person name="Kim J.-H."/>
            <person name="Choi K."/>
            <person name="Kim G.-B."/>
            <person name="Cho A."/>
            <person name="Jang H."/>
            <person name="Shin C.-H."/>
            <person name="Yu H.-J."/>
            <person name="Mun J.-H."/>
        </authorList>
    </citation>
    <scope>NUCLEOTIDE SEQUENCE [LARGE SCALE GENOMIC DNA]</scope>
    <source>
        <strain evidence="8">cv. Jeju island</strain>
        <tissue evidence="7">Leaf</tissue>
    </source>
</reference>
<name>A0A314XQ77_PRUYE</name>
<dbReference type="SUPFAM" id="SSF101941">
    <property type="entry name" value="NAC domain"/>
    <property type="match status" value="1"/>
</dbReference>
<evidence type="ECO:0000313" key="7">
    <source>
        <dbReference type="EMBL" id="PQP96202.1"/>
    </source>
</evidence>
<evidence type="ECO:0000259" key="6">
    <source>
        <dbReference type="PROSITE" id="PS51005"/>
    </source>
</evidence>